<evidence type="ECO:0000313" key="2">
    <source>
        <dbReference type="EMBL" id="GAA1182776.1"/>
    </source>
</evidence>
<comment type="caution">
    <text evidence="2">The sequence shown here is derived from an EMBL/GenBank/DDBJ whole genome shotgun (WGS) entry which is preliminary data.</text>
</comment>
<name>A0ABN1UZN1_9ACTN</name>
<proteinExistence type="predicted"/>
<reference evidence="2 3" key="1">
    <citation type="journal article" date="2019" name="Int. J. Syst. Evol. Microbiol.">
        <title>The Global Catalogue of Microorganisms (GCM) 10K type strain sequencing project: providing services to taxonomists for standard genome sequencing and annotation.</title>
        <authorList>
            <consortium name="The Broad Institute Genomics Platform"/>
            <consortium name="The Broad Institute Genome Sequencing Center for Infectious Disease"/>
            <person name="Wu L."/>
            <person name="Ma J."/>
        </authorList>
    </citation>
    <scope>NUCLEOTIDE SEQUENCE [LARGE SCALE GENOMIC DNA]</scope>
    <source>
        <strain evidence="2 3">JCM 12696</strain>
    </source>
</reference>
<evidence type="ECO:0000256" key="1">
    <source>
        <dbReference type="SAM" id="MobiDB-lite"/>
    </source>
</evidence>
<evidence type="ECO:0000313" key="3">
    <source>
        <dbReference type="Proteomes" id="UP001501371"/>
    </source>
</evidence>
<dbReference type="Proteomes" id="UP001501371">
    <property type="component" value="Unassembled WGS sequence"/>
</dbReference>
<evidence type="ECO:0008006" key="4">
    <source>
        <dbReference type="Google" id="ProtNLM"/>
    </source>
</evidence>
<gene>
    <name evidence="2" type="ORF">GCM10009654_45110</name>
</gene>
<protein>
    <recommendedName>
        <fullName evidence="4">XRE family transcriptional regulator</fullName>
    </recommendedName>
</protein>
<sequence length="519" mass="55894">MDDLSARELGGTLLEHSADGYRERIPPYSGRVMTPPPKPGSKAERDALRHEMTAAGCGPSEIAVEMRARFRVRPREAWRHAHGWTLQSTADRLSTHPGLAVAADASLVGKWEKWPGPGGRRPTLQVLFALADIYGCGVQAILDIEDRRALPDRDLRALQHHGQERGDLVPSPVAVAFVPEPDPDPVLSAAAESATWAQWAESTNVGEIALEQLLADVRTLADDYLTGDALPLFHRTRALRDRTFALLEGHQPPRQSADLYTAAGYLCGLLAWMTSDLGNLRAADTHGRTAWLCAENAGHDALRAWVCSTRSKIAMWDGRLRDAVTHARRGALVNVRGTVGALLACQEADAWSVLGAAEEAERALSRAARARDALVGEDDIGGLFSCPQARQENYAAAVHLRIGRPQHALREAQTALHLLSTQPVRAYGTEAQIHIGQAAALLECGEPDGILPALRPVLAMPAERRMGPVIQRMRELAATMAHGPAAGAGVTTTVRRAITDWCSDSATRHLALSPGDGGA</sequence>
<dbReference type="EMBL" id="BAAAKV010000042">
    <property type="protein sequence ID" value="GAA1182776.1"/>
    <property type="molecule type" value="Genomic_DNA"/>
</dbReference>
<organism evidence="2 3">
    <name type="scientific">Streptomyces hebeiensis</name>
    <dbReference type="NCBI Taxonomy" id="229486"/>
    <lineage>
        <taxon>Bacteria</taxon>
        <taxon>Bacillati</taxon>
        <taxon>Actinomycetota</taxon>
        <taxon>Actinomycetes</taxon>
        <taxon>Kitasatosporales</taxon>
        <taxon>Streptomycetaceae</taxon>
        <taxon>Streptomyces</taxon>
    </lineage>
</organism>
<dbReference type="InterPro" id="IPR001387">
    <property type="entry name" value="Cro/C1-type_HTH"/>
</dbReference>
<accession>A0ABN1UZN1</accession>
<dbReference type="CDD" id="cd00093">
    <property type="entry name" value="HTH_XRE"/>
    <property type="match status" value="1"/>
</dbReference>
<keyword evidence="3" id="KW-1185">Reference proteome</keyword>
<feature type="region of interest" description="Disordered" evidence="1">
    <location>
        <begin position="20"/>
        <end position="44"/>
    </location>
</feature>